<evidence type="ECO:0000259" key="2">
    <source>
        <dbReference type="Pfam" id="PF02591"/>
    </source>
</evidence>
<dbReference type="Gene3D" id="1.10.287.1490">
    <property type="match status" value="1"/>
</dbReference>
<organism evidence="3 4">
    <name type="scientific">Plesiocystis pacifica SIR-1</name>
    <dbReference type="NCBI Taxonomy" id="391625"/>
    <lineage>
        <taxon>Bacteria</taxon>
        <taxon>Pseudomonadati</taxon>
        <taxon>Myxococcota</taxon>
        <taxon>Polyangia</taxon>
        <taxon>Nannocystales</taxon>
        <taxon>Nannocystaceae</taxon>
        <taxon>Plesiocystis</taxon>
    </lineage>
</organism>
<dbReference type="Proteomes" id="UP000005801">
    <property type="component" value="Unassembled WGS sequence"/>
</dbReference>
<dbReference type="Pfam" id="PF02591">
    <property type="entry name" value="Zn_ribbon_9"/>
    <property type="match status" value="1"/>
</dbReference>
<evidence type="ECO:0000313" key="3">
    <source>
        <dbReference type="EMBL" id="EDM79412.1"/>
    </source>
</evidence>
<keyword evidence="4" id="KW-1185">Reference proteome</keyword>
<gene>
    <name evidence="3" type="ORF">PPSIR1_02626</name>
</gene>
<dbReference type="EMBL" id="ABCS01000020">
    <property type="protein sequence ID" value="EDM79412.1"/>
    <property type="molecule type" value="Genomic_DNA"/>
</dbReference>
<feature type="domain" description="C4-type zinc ribbon" evidence="2">
    <location>
        <begin position="198"/>
        <end position="230"/>
    </location>
</feature>
<sequence>MKDQIEALYRLQKQDRRMSSIERKLAAIPRRKREMDKDLANLEAMLQTEVDKLDDTRGFRLDQERQLEDEEEQMRASKQRLNQVKTPRELSAVQREIESTRRLAQKRREEIVNITTAIEEAEARIKSMEDALGELRTNLMAERDRLEAIEVKLGKSAKKAEKSRKGLLDQVERDHLRRYERIRKRARGVGFVGVRERRCLACKMAVAHQTYVSLRAAEIIATCENCGRMLYWAGLFPEDESNEPKPKEAPKSA</sequence>
<evidence type="ECO:0000313" key="4">
    <source>
        <dbReference type="Proteomes" id="UP000005801"/>
    </source>
</evidence>
<dbReference type="eggNOG" id="COG1579">
    <property type="taxonomic scope" value="Bacteria"/>
</dbReference>
<dbReference type="AlphaFoldDB" id="A6G489"/>
<evidence type="ECO:0000256" key="1">
    <source>
        <dbReference type="SAM" id="MobiDB-lite"/>
    </source>
</evidence>
<dbReference type="STRING" id="391625.PPSIR1_02626"/>
<proteinExistence type="predicted"/>
<protein>
    <recommendedName>
        <fullName evidence="2">C4-type zinc ribbon domain-containing protein</fullName>
    </recommendedName>
</protein>
<accession>A6G489</accession>
<name>A6G489_9BACT</name>
<dbReference type="InterPro" id="IPR003743">
    <property type="entry name" value="Zf-RING_7"/>
</dbReference>
<comment type="caution">
    <text evidence="3">The sequence shown here is derived from an EMBL/GenBank/DDBJ whole genome shotgun (WGS) entry which is preliminary data.</text>
</comment>
<feature type="region of interest" description="Disordered" evidence="1">
    <location>
        <begin position="67"/>
        <end position="86"/>
    </location>
</feature>
<reference evidence="3 4" key="1">
    <citation type="submission" date="2007-06" db="EMBL/GenBank/DDBJ databases">
        <authorList>
            <person name="Shimkets L."/>
            <person name="Ferriera S."/>
            <person name="Johnson J."/>
            <person name="Kravitz S."/>
            <person name="Beeson K."/>
            <person name="Sutton G."/>
            <person name="Rogers Y.-H."/>
            <person name="Friedman R."/>
            <person name="Frazier M."/>
            <person name="Venter J.C."/>
        </authorList>
    </citation>
    <scope>NUCLEOTIDE SEQUENCE [LARGE SCALE GENOMIC DNA]</scope>
    <source>
        <strain evidence="3 4">SIR-1</strain>
    </source>
</reference>